<accession>A0A0K0NKW7</accession>
<dbReference type="Proteomes" id="UP000204451">
    <property type="component" value="Segment"/>
</dbReference>
<dbReference type="EMBL" id="KR063279">
    <property type="protein sequence ID" value="AKL88218.1"/>
    <property type="molecule type" value="Genomic_DNA"/>
</dbReference>
<organism evidence="1 2">
    <name type="scientific">Gordonia phage GMA3</name>
    <dbReference type="NCBI Taxonomy" id="1647284"/>
    <lineage>
        <taxon>Viruses</taxon>
        <taxon>Duplodnaviria</taxon>
        <taxon>Heunggongvirae</taxon>
        <taxon>Uroviricota</taxon>
        <taxon>Caudoviricetes</taxon>
        <taxon>Gamtrevirus</taxon>
        <taxon>Gamtrevirus GMA3</taxon>
    </lineage>
</organism>
<dbReference type="KEGG" id="vg:26516912"/>
<dbReference type="RefSeq" id="YP_009188609.1">
    <property type="nucleotide sequence ID" value="NC_028668.1"/>
</dbReference>
<dbReference type="GeneID" id="26516912"/>
<name>A0A0K0NKW7_9CAUD</name>
<evidence type="ECO:0000313" key="2">
    <source>
        <dbReference type="Proteomes" id="UP000204451"/>
    </source>
</evidence>
<protein>
    <submittedName>
        <fullName evidence="1">Uncharacterized protein</fullName>
    </submittedName>
</protein>
<sequence length="86" mass="9859">MTFSIIKAFSETLKLSEEKGMDACEFDDPDVSHEHLVDMYYEMTDSCMHELEREKACRWLGYAQGVIVANGYATVEDMKRINNAAQ</sequence>
<keyword evidence="2" id="KW-1185">Reference proteome</keyword>
<dbReference type="OrthoDB" id="29189at10239"/>
<gene>
    <name evidence="1" type="ORF">GMA3_41</name>
</gene>
<proteinExistence type="predicted"/>
<evidence type="ECO:0000313" key="1">
    <source>
        <dbReference type="EMBL" id="AKL88218.1"/>
    </source>
</evidence>
<reference evidence="1 2" key="1">
    <citation type="journal article" date="2015" name="PLoS ONE">
        <title>Lysis to Kill: Evaluation of the Lytic Abilities, and Genomics of Nine Bacteriophages Infective for Gordonia spp. and Their Potential Use in Activated Sludge Foam Biocontrol.</title>
        <authorList>
            <person name="Dyson Z.A."/>
            <person name="Tucci J."/>
            <person name="Seviour R.J."/>
            <person name="Petrovski S."/>
        </authorList>
    </citation>
    <scope>NUCLEOTIDE SEQUENCE [LARGE SCALE GENOMIC DNA]</scope>
</reference>